<dbReference type="PANTHER" id="PTHR37308">
    <property type="entry name" value="INTEGRAL MEMBRANE PROTEIN"/>
    <property type="match status" value="1"/>
</dbReference>
<keyword evidence="1" id="KW-0812">Transmembrane</keyword>
<gene>
    <name evidence="2" type="ORF">ACFQ41_10765</name>
</gene>
<reference evidence="3" key="1">
    <citation type="journal article" date="2019" name="Int. J. Syst. Evol. Microbiol.">
        <title>The Global Catalogue of Microorganisms (GCM) 10K type strain sequencing project: providing services to taxonomists for standard genome sequencing and annotation.</title>
        <authorList>
            <consortium name="The Broad Institute Genomics Platform"/>
            <consortium name="The Broad Institute Genome Sequencing Center for Infectious Disease"/>
            <person name="Wu L."/>
            <person name="Ma J."/>
        </authorList>
    </citation>
    <scope>NUCLEOTIDE SEQUENCE [LARGE SCALE GENOMIC DNA]</scope>
    <source>
        <strain evidence="3">CCM 9110</strain>
    </source>
</reference>
<feature type="transmembrane region" description="Helical" evidence="1">
    <location>
        <begin position="180"/>
        <end position="200"/>
    </location>
</feature>
<evidence type="ECO:0000256" key="1">
    <source>
        <dbReference type="SAM" id="Phobius"/>
    </source>
</evidence>
<feature type="transmembrane region" description="Helical" evidence="1">
    <location>
        <begin position="239"/>
        <end position="257"/>
    </location>
</feature>
<feature type="transmembrane region" description="Helical" evidence="1">
    <location>
        <begin position="206"/>
        <end position="227"/>
    </location>
</feature>
<organism evidence="2 3">
    <name type="scientific">Lacticaseibacillus suilingensis</name>
    <dbReference type="NCBI Taxonomy" id="2799577"/>
    <lineage>
        <taxon>Bacteria</taxon>
        <taxon>Bacillati</taxon>
        <taxon>Bacillota</taxon>
        <taxon>Bacilli</taxon>
        <taxon>Lactobacillales</taxon>
        <taxon>Lactobacillaceae</taxon>
        <taxon>Lacticaseibacillus</taxon>
    </lineage>
</organism>
<accession>A0ABW4BHU0</accession>
<evidence type="ECO:0000313" key="2">
    <source>
        <dbReference type="EMBL" id="MFD1399789.1"/>
    </source>
</evidence>
<feature type="transmembrane region" description="Helical" evidence="1">
    <location>
        <begin position="51"/>
        <end position="73"/>
    </location>
</feature>
<comment type="caution">
    <text evidence="2">The sequence shown here is derived from an EMBL/GenBank/DDBJ whole genome shotgun (WGS) entry which is preliminary data.</text>
</comment>
<dbReference type="RefSeq" id="WP_204119139.1">
    <property type="nucleotide sequence ID" value="NZ_BOLV01000011.1"/>
</dbReference>
<feature type="transmembrane region" description="Helical" evidence="1">
    <location>
        <begin position="269"/>
        <end position="291"/>
    </location>
</feature>
<dbReference type="EMBL" id="JBHTOA010000040">
    <property type="protein sequence ID" value="MFD1399789.1"/>
    <property type="molecule type" value="Genomic_DNA"/>
</dbReference>
<protein>
    <submittedName>
        <fullName evidence="2">DUF368 domain-containing protein</fullName>
    </submittedName>
</protein>
<name>A0ABW4BHU0_9LACO</name>
<sequence>MLNLIKGALIGIALVIPGLSGSIFAVVVGLYDRLLAAVNHFREAPRTHLRLLVPVGLGAVLGILLSTKAILLITASWPLPSYSFFIGLVLGIGPFIYRKITQVPFKAWYVLLPVLGFAAIYGLAKLGGEQPENLIAITRLKSLADAGTMTFAGVFAVALMAIPGISGSIMLMVIDQYGTVYNAVSAIGPALRALLAGNWAAFQEQLMTVALLGPFMLGAIVGLLVIAKVMEMLLKRFEAQVYYAVIGIVLAAALILVETGLKPYWPASTGIGGILTVVAGVVLGVLATIFLDKPSDAATGV</sequence>
<feature type="transmembrane region" description="Helical" evidence="1">
    <location>
        <begin position="109"/>
        <end position="128"/>
    </location>
</feature>
<keyword evidence="1" id="KW-0472">Membrane</keyword>
<evidence type="ECO:0000313" key="3">
    <source>
        <dbReference type="Proteomes" id="UP001597199"/>
    </source>
</evidence>
<feature type="transmembrane region" description="Helical" evidence="1">
    <location>
        <begin position="6"/>
        <end position="31"/>
    </location>
</feature>
<keyword evidence="1" id="KW-1133">Transmembrane helix</keyword>
<proteinExistence type="predicted"/>
<dbReference type="PANTHER" id="PTHR37308:SF1">
    <property type="entry name" value="POLYPRENYL-PHOSPHATE TRANSPORTER"/>
    <property type="match status" value="1"/>
</dbReference>
<dbReference type="Pfam" id="PF04018">
    <property type="entry name" value="VCA0040-like"/>
    <property type="match status" value="1"/>
</dbReference>
<dbReference type="InterPro" id="IPR007163">
    <property type="entry name" value="VCA0040-like"/>
</dbReference>
<feature type="transmembrane region" description="Helical" evidence="1">
    <location>
        <begin position="148"/>
        <end position="173"/>
    </location>
</feature>
<keyword evidence="3" id="KW-1185">Reference proteome</keyword>
<feature type="transmembrane region" description="Helical" evidence="1">
    <location>
        <begin position="79"/>
        <end position="97"/>
    </location>
</feature>
<dbReference type="Proteomes" id="UP001597199">
    <property type="component" value="Unassembled WGS sequence"/>
</dbReference>